<protein>
    <submittedName>
        <fullName evidence="1">Uncharacterized protein</fullName>
    </submittedName>
</protein>
<dbReference type="EMBL" id="QOVI01000005">
    <property type="protein sequence ID" value="RXG13251.1"/>
    <property type="molecule type" value="Genomic_DNA"/>
</dbReference>
<reference evidence="1 2" key="1">
    <citation type="submission" date="2018-07" db="EMBL/GenBank/DDBJ databases">
        <title>Leeuwenhoekiella genomics.</title>
        <authorList>
            <person name="Tahon G."/>
            <person name="Willems A."/>
        </authorList>
    </citation>
    <scope>NUCLEOTIDE SEQUENCE [LARGE SCALE GENOMIC DNA]</scope>
    <source>
        <strain evidence="1 2">R-50232</strain>
    </source>
</reference>
<sequence>MADSIFSNHIDNLLLFRSHQPQLTSGYLITKTTSNKKVINEDFRIPFKKGKNTRYWGLLKKVKITFFIRTKLLTIKYMNYEKDYFYFDQPRYSLF</sequence>
<evidence type="ECO:0000313" key="2">
    <source>
        <dbReference type="Proteomes" id="UP000289821"/>
    </source>
</evidence>
<dbReference type="Proteomes" id="UP000289821">
    <property type="component" value="Unassembled WGS sequence"/>
</dbReference>
<proteinExistence type="predicted"/>
<accession>A0A4V1KP20</accession>
<gene>
    <name evidence="1" type="ORF">DSM04_105229</name>
</gene>
<name>A0A4V1KP20_9FLAO</name>
<organism evidence="1 2">
    <name type="scientific">Leeuwenhoekiella aestuarii</name>
    <dbReference type="NCBI Taxonomy" id="2249426"/>
    <lineage>
        <taxon>Bacteria</taxon>
        <taxon>Pseudomonadati</taxon>
        <taxon>Bacteroidota</taxon>
        <taxon>Flavobacteriia</taxon>
        <taxon>Flavobacteriales</taxon>
        <taxon>Flavobacteriaceae</taxon>
        <taxon>Leeuwenhoekiella</taxon>
    </lineage>
</organism>
<dbReference type="AlphaFoldDB" id="A0A4V1KP20"/>
<comment type="caution">
    <text evidence="1">The sequence shown here is derived from an EMBL/GenBank/DDBJ whole genome shotgun (WGS) entry which is preliminary data.</text>
</comment>
<evidence type="ECO:0000313" key="1">
    <source>
        <dbReference type="EMBL" id="RXG13251.1"/>
    </source>
</evidence>
<keyword evidence="2" id="KW-1185">Reference proteome</keyword>